<protein>
    <submittedName>
        <fullName evidence="2">Coiled-coil domain-containing protein 177</fullName>
    </submittedName>
</protein>
<dbReference type="InterPro" id="IPR029090">
    <property type="entry name" value="DUF4659"/>
</dbReference>
<comment type="caution">
    <text evidence="2">The sequence shown here is derived from an EMBL/GenBank/DDBJ whole genome shotgun (WGS) entry which is preliminary data.</text>
</comment>
<gene>
    <name evidence="2" type="ORF">P5673_022427</name>
</gene>
<dbReference type="PANTHER" id="PTHR33663">
    <property type="entry name" value="COILED-COIL DOMAIN-CONTAINING PROTEIN 177"/>
    <property type="match status" value="1"/>
</dbReference>
<evidence type="ECO:0000313" key="2">
    <source>
        <dbReference type="EMBL" id="KAK2555814.1"/>
    </source>
</evidence>
<accession>A0AAD9UZK6</accession>
<feature type="region of interest" description="Disordered" evidence="1">
    <location>
        <begin position="155"/>
        <end position="176"/>
    </location>
</feature>
<evidence type="ECO:0000313" key="3">
    <source>
        <dbReference type="Proteomes" id="UP001249851"/>
    </source>
</evidence>
<feature type="region of interest" description="Disordered" evidence="1">
    <location>
        <begin position="208"/>
        <end position="266"/>
    </location>
</feature>
<keyword evidence="3" id="KW-1185">Reference proteome</keyword>
<evidence type="ECO:0000256" key="1">
    <source>
        <dbReference type="SAM" id="MobiDB-lite"/>
    </source>
</evidence>
<organism evidence="2 3">
    <name type="scientific">Acropora cervicornis</name>
    <name type="common">Staghorn coral</name>
    <dbReference type="NCBI Taxonomy" id="6130"/>
    <lineage>
        <taxon>Eukaryota</taxon>
        <taxon>Metazoa</taxon>
        <taxon>Cnidaria</taxon>
        <taxon>Anthozoa</taxon>
        <taxon>Hexacorallia</taxon>
        <taxon>Scleractinia</taxon>
        <taxon>Astrocoeniina</taxon>
        <taxon>Acroporidae</taxon>
        <taxon>Acropora</taxon>
    </lineage>
</organism>
<dbReference type="Proteomes" id="UP001249851">
    <property type="component" value="Unassembled WGS sequence"/>
</dbReference>
<sequence length="546" mass="64699">MLNELRRTNSSPAVQSIQRRFDNRIDNQHVHWENLFESTPKEKPSESVKRSDLHLDLYNFEDPASEQSRYVLTSPRSLEACSRFRVKPVELLHKSLDEFVEEFKSLYDTDYSHRTVHEVFQENERQRIRKLKLCRDERERIIKERNALTGLIGDSRENVTTSPRSPDYSYVAEKNENNFTRKKNDSFVNEWEGQNGWRSFHSKMHSNYAGAKSRSPRSPTGRAVTYGGSSDSEDWTGGNGSNRPSVEKTPPRASQRPSTTHAYRRTAHQRIGRAASLDSQDVLHSVSQIKLEKRTLSGKDQRIVDLMMSRHQDEERARKQRFMLELEWDEQKKLEEQLRQARQRQKQAEIYQNYKAKDAKQTTKEKLYCVSQLISRLVFIRVTTQYEARARRLKNEQRLKQDKVEKLLSKDFTWQIQKRKQEQIKGNKLLEKKTKESEKKQVQEENLWQKKQEDELQRNMTQLSLLEKHKNAIAKKSLFFAQQSMSVQSRNQTILNRHLSKRKGLLQRTRQEAENLNHEVSLKHQTALMNYQRQLSRRDNQLTQSR</sequence>
<reference evidence="2" key="1">
    <citation type="journal article" date="2023" name="G3 (Bethesda)">
        <title>Whole genome assembly and annotation of the endangered Caribbean coral Acropora cervicornis.</title>
        <authorList>
            <person name="Selwyn J.D."/>
            <person name="Vollmer S.V."/>
        </authorList>
    </citation>
    <scope>NUCLEOTIDE SEQUENCE</scope>
    <source>
        <strain evidence="2">K2</strain>
    </source>
</reference>
<dbReference type="EMBL" id="JARQWQ010000060">
    <property type="protein sequence ID" value="KAK2555814.1"/>
    <property type="molecule type" value="Genomic_DNA"/>
</dbReference>
<dbReference type="AlphaFoldDB" id="A0AAD9UZK6"/>
<dbReference type="Pfam" id="PF15558">
    <property type="entry name" value="DUF4659"/>
    <property type="match status" value="1"/>
</dbReference>
<proteinExistence type="predicted"/>
<dbReference type="PANTHER" id="PTHR33663:SF2">
    <property type="entry name" value="COILED-COIL DOMAIN-CONTAINING PROTEIN 177"/>
    <property type="match status" value="1"/>
</dbReference>
<reference evidence="2" key="2">
    <citation type="journal article" date="2023" name="Science">
        <title>Genomic signatures of disease resistance in endangered staghorn corals.</title>
        <authorList>
            <person name="Vollmer S.V."/>
            <person name="Selwyn J.D."/>
            <person name="Despard B.A."/>
            <person name="Roesel C.L."/>
        </authorList>
    </citation>
    <scope>NUCLEOTIDE SEQUENCE</scope>
    <source>
        <strain evidence="2">K2</strain>
    </source>
</reference>
<name>A0AAD9UZK6_ACRCE</name>